<comment type="similarity">
    <text evidence="2">In the C-terminal section; belongs to the transpeptidase family.</text>
</comment>
<dbReference type="GO" id="GO:0009002">
    <property type="term" value="F:serine-type D-Ala-D-Ala carboxypeptidase activity"/>
    <property type="evidence" value="ECO:0007669"/>
    <property type="project" value="UniProtKB-EC"/>
</dbReference>
<dbReference type="GO" id="GO:0008658">
    <property type="term" value="F:penicillin binding"/>
    <property type="evidence" value="ECO:0007669"/>
    <property type="project" value="InterPro"/>
</dbReference>
<sequence>MYVSKRKRVRFSLKKEHLFKYIGIGCIGAVILGLFFIFILFAWYAKDLPEPGKLSQISENATVFYDRDGKVLFEMYKDKNRLPVAMKDISDYLKHATIAIEDKSFYKHGGISQTGMLRSVINMLLKGSVQGSGSTITQQLIKNVLLDSSLTGSRKIKEIILAISVEGKYTKDQILEMYLNEIPYGGSFVGIGSAAKGYFNKSPKDLTITESAILAGLPQLPSYYSPFIGKKDAWKSRTKDVLRRMKEDGYITKKQEAGSLTQLDKVKFSSSKMSINAPHFVFYVKEQIEKEYGTKILDQGLKIKTTLSLETQTKVEKIVKDEINEIKDDYKVGNGATVVLDSQSNEVLAMVGSYDFNDPEYGKFNAALGLRQPGSTIKPITYATAFEKGYTPSTVLMDVKTVFPVKDQPDYIPVNYDGKYRGAQQLRFALANSINIPAVKLLAMIGIKDFLQKASDLGLLTLAPTNENLNRFGMSITLGGGEVTLLDITGAFSVFARGGIRKETQSILEIKDHRNHIIYRAKGGKETKPFSPEVSFLISHILSDNNARAEVFGTRSFLNVPSKTVAVKTGTTDDKRDNWAIGFTKGITVGVWVGNNDNSKMNPNISSGSTGASPIWYKTMIALLKTYPDGIMDKPDKVKALTIDSWLGGLPKDGQQTRSEYFIEGTEPKDVSPAYKKLKISKSNGKLANDIEIKSGNYDEKDCVVLIENDPISTDGKNRWQEGIDAWRKEMTDDKFHCPTDISDNNSENVLVSIKSPSDKTTVNGNSINVKVKITTLNSLKNVKIFINNNEVKNYNEDKREIDETFSGYSDGTYELKVRAVNDKDKSGESMIKFGLNKPWDYAAPTSGPTNTPQLIPTSSSSSESSQSSSSS</sequence>
<dbReference type="Gene3D" id="2.60.40.10">
    <property type="entry name" value="Immunoglobulins"/>
    <property type="match status" value="1"/>
</dbReference>
<evidence type="ECO:0000256" key="9">
    <source>
        <dbReference type="ARBA" id="ARBA00022801"/>
    </source>
</evidence>
<dbReference type="GO" id="GO:0030288">
    <property type="term" value="C:outer membrane-bounded periplasmic space"/>
    <property type="evidence" value="ECO:0007669"/>
    <property type="project" value="TreeGrafter"/>
</dbReference>
<dbReference type="InterPro" id="IPR050396">
    <property type="entry name" value="Glycosyltr_51/Transpeptidase"/>
</dbReference>
<protein>
    <submittedName>
        <fullName evidence="21">Uncharacterized protein</fullName>
    </submittedName>
</protein>
<dbReference type="PANTHER" id="PTHR32282">
    <property type="entry name" value="BINDING PROTEIN TRANSPEPTIDASE, PUTATIVE-RELATED"/>
    <property type="match status" value="1"/>
</dbReference>
<dbReference type="GO" id="GO:0005886">
    <property type="term" value="C:plasma membrane"/>
    <property type="evidence" value="ECO:0007669"/>
    <property type="project" value="UniProtKB-SubCell"/>
</dbReference>
<evidence type="ECO:0000256" key="18">
    <source>
        <dbReference type="SAM" id="Phobius"/>
    </source>
</evidence>
<keyword evidence="10" id="KW-0133">Cell shape</keyword>
<dbReference type="GO" id="GO:0071555">
    <property type="term" value="P:cell wall organization"/>
    <property type="evidence" value="ECO:0007669"/>
    <property type="project" value="UniProtKB-KW"/>
</dbReference>
<dbReference type="Gene3D" id="3.40.710.10">
    <property type="entry name" value="DD-peptidase/beta-lactamase superfamily"/>
    <property type="match status" value="1"/>
</dbReference>
<keyword evidence="4" id="KW-1003">Cell membrane</keyword>
<evidence type="ECO:0000256" key="12">
    <source>
        <dbReference type="ARBA" id="ARBA00023136"/>
    </source>
</evidence>
<dbReference type="Proteomes" id="UP000177050">
    <property type="component" value="Unassembled WGS sequence"/>
</dbReference>
<proteinExistence type="inferred from homology"/>
<feature type="compositionally biased region" description="Polar residues" evidence="17">
    <location>
        <begin position="847"/>
        <end position="858"/>
    </location>
</feature>
<evidence type="ECO:0000256" key="5">
    <source>
        <dbReference type="ARBA" id="ARBA00022645"/>
    </source>
</evidence>
<keyword evidence="7" id="KW-0328">Glycosyltransferase</keyword>
<evidence type="ECO:0000256" key="1">
    <source>
        <dbReference type="ARBA" id="ARBA00004236"/>
    </source>
</evidence>
<dbReference type="GO" id="GO:0009252">
    <property type="term" value="P:peptidoglycan biosynthetic process"/>
    <property type="evidence" value="ECO:0007669"/>
    <property type="project" value="UniProtKB-KW"/>
</dbReference>
<evidence type="ECO:0000259" key="19">
    <source>
        <dbReference type="Pfam" id="PF00905"/>
    </source>
</evidence>
<dbReference type="InterPro" id="IPR013783">
    <property type="entry name" value="Ig-like_fold"/>
</dbReference>
<keyword evidence="12 18" id="KW-0472">Membrane</keyword>
<dbReference type="Pfam" id="PF00912">
    <property type="entry name" value="Transgly"/>
    <property type="match status" value="1"/>
</dbReference>
<dbReference type="Pfam" id="PF17957">
    <property type="entry name" value="Big_7"/>
    <property type="match status" value="1"/>
</dbReference>
<feature type="domain" description="Glycosyl transferase family 51" evidence="20">
    <location>
        <begin position="69"/>
        <end position="246"/>
    </location>
</feature>
<dbReference type="InterPro" id="IPR001460">
    <property type="entry name" value="PCN-bd_Tpept"/>
</dbReference>
<evidence type="ECO:0000256" key="2">
    <source>
        <dbReference type="ARBA" id="ARBA00007090"/>
    </source>
</evidence>
<dbReference type="GO" id="GO:0006508">
    <property type="term" value="P:proteolysis"/>
    <property type="evidence" value="ECO:0007669"/>
    <property type="project" value="UniProtKB-KW"/>
</dbReference>
<keyword evidence="14" id="KW-0961">Cell wall biogenesis/degradation</keyword>
<evidence type="ECO:0000313" key="22">
    <source>
        <dbReference type="Proteomes" id="UP000177050"/>
    </source>
</evidence>
<dbReference type="InterPro" id="IPR023346">
    <property type="entry name" value="Lysozyme-like_dom_sf"/>
</dbReference>
<dbReference type="Pfam" id="PF00905">
    <property type="entry name" value="Transpeptidase"/>
    <property type="match status" value="1"/>
</dbReference>
<keyword evidence="5" id="KW-0121">Carboxypeptidase</keyword>
<keyword evidence="6" id="KW-0645">Protease</keyword>
<evidence type="ECO:0000256" key="4">
    <source>
        <dbReference type="ARBA" id="ARBA00022475"/>
    </source>
</evidence>
<dbReference type="GO" id="GO:0008955">
    <property type="term" value="F:peptidoglycan glycosyltransferase activity"/>
    <property type="evidence" value="ECO:0007669"/>
    <property type="project" value="UniProtKB-EC"/>
</dbReference>
<accession>A0A1F7L0I4</accession>
<comment type="catalytic activity">
    <reaction evidence="16">
        <text>[GlcNAc-(1-&gt;4)-Mur2Ac(oyl-L-Ala-gamma-D-Glu-L-Lys-D-Ala-D-Ala)](n)-di-trans,octa-cis-undecaprenyl diphosphate + beta-D-GlcNAc-(1-&gt;4)-Mur2Ac(oyl-L-Ala-gamma-D-Glu-L-Lys-D-Ala-D-Ala)-di-trans,octa-cis-undecaprenyl diphosphate = [GlcNAc-(1-&gt;4)-Mur2Ac(oyl-L-Ala-gamma-D-Glu-L-Lys-D-Ala-D-Ala)](n+1)-di-trans,octa-cis-undecaprenyl diphosphate + di-trans,octa-cis-undecaprenyl diphosphate + H(+)</text>
        <dbReference type="Rhea" id="RHEA:23708"/>
        <dbReference type="Rhea" id="RHEA-COMP:9602"/>
        <dbReference type="Rhea" id="RHEA-COMP:9603"/>
        <dbReference type="ChEBI" id="CHEBI:15378"/>
        <dbReference type="ChEBI" id="CHEBI:58405"/>
        <dbReference type="ChEBI" id="CHEBI:60033"/>
        <dbReference type="ChEBI" id="CHEBI:78435"/>
        <dbReference type="EC" id="2.4.99.28"/>
    </reaction>
</comment>
<comment type="subcellular location">
    <subcellularLocation>
        <location evidence="1">Cell membrane</location>
    </subcellularLocation>
</comment>
<reference evidence="21 22" key="1">
    <citation type="journal article" date="2016" name="Nat. Commun.">
        <title>Thousands of microbial genomes shed light on interconnected biogeochemical processes in an aquifer system.</title>
        <authorList>
            <person name="Anantharaman K."/>
            <person name="Brown C.T."/>
            <person name="Hug L.A."/>
            <person name="Sharon I."/>
            <person name="Castelle C.J."/>
            <person name="Probst A.J."/>
            <person name="Thomas B.C."/>
            <person name="Singh A."/>
            <person name="Wilkins M.J."/>
            <person name="Karaoz U."/>
            <person name="Brodie E.L."/>
            <person name="Williams K.H."/>
            <person name="Hubbard S.S."/>
            <person name="Banfield J.F."/>
        </authorList>
    </citation>
    <scope>NUCLEOTIDE SEQUENCE [LARGE SCALE GENOMIC DNA]</scope>
</reference>
<gene>
    <name evidence="21" type="ORF">A3K52_02560</name>
</gene>
<evidence type="ECO:0000313" key="21">
    <source>
        <dbReference type="EMBL" id="OGK73643.1"/>
    </source>
</evidence>
<evidence type="ECO:0000256" key="17">
    <source>
        <dbReference type="SAM" id="MobiDB-lite"/>
    </source>
</evidence>
<dbReference type="Gene3D" id="1.10.3810.10">
    <property type="entry name" value="Biosynthetic peptidoglycan transglycosylase-like"/>
    <property type="match status" value="1"/>
</dbReference>
<feature type="transmembrane region" description="Helical" evidence="18">
    <location>
        <begin position="21"/>
        <end position="45"/>
    </location>
</feature>
<feature type="compositionally biased region" description="Low complexity" evidence="17">
    <location>
        <begin position="859"/>
        <end position="872"/>
    </location>
</feature>
<evidence type="ECO:0000256" key="14">
    <source>
        <dbReference type="ARBA" id="ARBA00023316"/>
    </source>
</evidence>
<keyword evidence="18" id="KW-1133">Transmembrane helix</keyword>
<evidence type="ECO:0000256" key="6">
    <source>
        <dbReference type="ARBA" id="ARBA00022670"/>
    </source>
</evidence>
<evidence type="ECO:0000256" key="11">
    <source>
        <dbReference type="ARBA" id="ARBA00022984"/>
    </source>
</evidence>
<organism evidence="21 22">
    <name type="scientific">Candidatus Roizmanbacteria bacterium RIFOXYD1_FULL_38_12</name>
    <dbReference type="NCBI Taxonomy" id="1802093"/>
    <lineage>
        <taxon>Bacteria</taxon>
        <taxon>Candidatus Roizmaniibacteriota</taxon>
    </lineage>
</organism>
<dbReference type="GO" id="GO:0008360">
    <property type="term" value="P:regulation of cell shape"/>
    <property type="evidence" value="ECO:0007669"/>
    <property type="project" value="UniProtKB-KW"/>
</dbReference>
<dbReference type="PANTHER" id="PTHR32282:SF11">
    <property type="entry name" value="PENICILLIN-BINDING PROTEIN 1B"/>
    <property type="match status" value="1"/>
</dbReference>
<keyword evidence="18" id="KW-0812">Transmembrane</keyword>
<evidence type="ECO:0000256" key="3">
    <source>
        <dbReference type="ARBA" id="ARBA00007739"/>
    </source>
</evidence>
<feature type="region of interest" description="Disordered" evidence="17">
    <location>
        <begin position="842"/>
        <end position="872"/>
    </location>
</feature>
<evidence type="ECO:0000256" key="7">
    <source>
        <dbReference type="ARBA" id="ARBA00022676"/>
    </source>
</evidence>
<dbReference type="SUPFAM" id="SSF56601">
    <property type="entry name" value="beta-lactamase/transpeptidase-like"/>
    <property type="match status" value="1"/>
</dbReference>
<comment type="similarity">
    <text evidence="3">In the N-terminal section; belongs to the glycosyltransferase 51 family.</text>
</comment>
<dbReference type="EMBL" id="MGBR01000001">
    <property type="protein sequence ID" value="OGK73643.1"/>
    <property type="molecule type" value="Genomic_DNA"/>
</dbReference>
<dbReference type="FunFam" id="1.10.3810.10:FF:000001">
    <property type="entry name" value="Penicillin-binding protein 1A"/>
    <property type="match status" value="1"/>
</dbReference>
<evidence type="ECO:0000259" key="20">
    <source>
        <dbReference type="Pfam" id="PF00912"/>
    </source>
</evidence>
<dbReference type="InterPro" id="IPR012338">
    <property type="entry name" value="Beta-lactam/transpept-like"/>
</dbReference>
<evidence type="ECO:0000256" key="16">
    <source>
        <dbReference type="ARBA" id="ARBA00049902"/>
    </source>
</evidence>
<keyword evidence="8" id="KW-0808">Transferase</keyword>
<dbReference type="InterPro" id="IPR001264">
    <property type="entry name" value="Glyco_trans_51"/>
</dbReference>
<keyword evidence="13" id="KW-0511">Multifunctional enzyme</keyword>
<comment type="caution">
    <text evidence="21">The sequence shown here is derived from an EMBL/GenBank/DDBJ whole genome shotgun (WGS) entry which is preliminary data.</text>
</comment>
<evidence type="ECO:0000256" key="8">
    <source>
        <dbReference type="ARBA" id="ARBA00022679"/>
    </source>
</evidence>
<evidence type="ECO:0000256" key="13">
    <source>
        <dbReference type="ARBA" id="ARBA00023268"/>
    </source>
</evidence>
<evidence type="ECO:0000256" key="15">
    <source>
        <dbReference type="ARBA" id="ARBA00034000"/>
    </source>
</evidence>
<comment type="catalytic activity">
    <reaction evidence="15">
        <text>Preferential cleavage: (Ac)2-L-Lys-D-Ala-|-D-Ala. Also transpeptidation of peptidyl-alanyl moieties that are N-acyl substituents of D-alanine.</text>
        <dbReference type="EC" id="3.4.16.4"/>
    </reaction>
</comment>
<evidence type="ECO:0000256" key="10">
    <source>
        <dbReference type="ARBA" id="ARBA00022960"/>
    </source>
</evidence>
<name>A0A1F7L0I4_9BACT</name>
<dbReference type="AlphaFoldDB" id="A0A1F7L0I4"/>
<dbReference type="InterPro" id="IPR036950">
    <property type="entry name" value="PBP_transglycosylase"/>
</dbReference>
<feature type="domain" description="Penicillin-binding protein transpeptidase" evidence="19">
    <location>
        <begin position="335"/>
        <end position="600"/>
    </location>
</feature>
<dbReference type="SUPFAM" id="SSF53955">
    <property type="entry name" value="Lysozyme-like"/>
    <property type="match status" value="1"/>
</dbReference>
<keyword evidence="9" id="KW-0378">Hydrolase</keyword>
<keyword evidence="11" id="KW-0573">Peptidoglycan synthesis</keyword>